<dbReference type="STRING" id="1348612.A0A397INJ8"/>
<dbReference type="PANTHER" id="PTHR47706:SF11">
    <property type="entry name" value="ISOFLAVONE REDUCTASE FAMILY PROTEIN (AFU_ORTHOLOGUE AFUA_1G12510)"/>
    <property type="match status" value="1"/>
</dbReference>
<dbReference type="InterPro" id="IPR008030">
    <property type="entry name" value="NmrA-like"/>
</dbReference>
<dbReference type="GO" id="GO:0016491">
    <property type="term" value="F:oxidoreductase activity"/>
    <property type="evidence" value="ECO:0007669"/>
    <property type="project" value="UniProtKB-KW"/>
</dbReference>
<accession>A0A397INJ8</accession>
<keyword evidence="1" id="KW-0521">NADP</keyword>
<dbReference type="Proteomes" id="UP000266861">
    <property type="component" value="Unassembled WGS sequence"/>
</dbReference>
<evidence type="ECO:0000313" key="4">
    <source>
        <dbReference type="EMBL" id="RHZ75326.1"/>
    </source>
</evidence>
<keyword evidence="5" id="KW-1185">Reference proteome</keyword>
<dbReference type="SUPFAM" id="SSF51735">
    <property type="entry name" value="NAD(P)-binding Rossmann-fold domains"/>
    <property type="match status" value="1"/>
</dbReference>
<dbReference type="Pfam" id="PF05368">
    <property type="entry name" value="NmrA"/>
    <property type="match status" value="1"/>
</dbReference>
<organism evidence="4 5">
    <name type="scientific">Diversispora epigaea</name>
    <dbReference type="NCBI Taxonomy" id="1348612"/>
    <lineage>
        <taxon>Eukaryota</taxon>
        <taxon>Fungi</taxon>
        <taxon>Fungi incertae sedis</taxon>
        <taxon>Mucoromycota</taxon>
        <taxon>Glomeromycotina</taxon>
        <taxon>Glomeromycetes</taxon>
        <taxon>Diversisporales</taxon>
        <taxon>Diversisporaceae</taxon>
        <taxon>Diversispora</taxon>
    </lineage>
</organism>
<dbReference type="OrthoDB" id="419598at2759"/>
<comment type="caution">
    <text evidence="4">The sequence shown here is derived from an EMBL/GenBank/DDBJ whole genome shotgun (WGS) entry which is preliminary data.</text>
</comment>
<evidence type="ECO:0000259" key="3">
    <source>
        <dbReference type="Pfam" id="PF05368"/>
    </source>
</evidence>
<dbReference type="InterPro" id="IPR036291">
    <property type="entry name" value="NAD(P)-bd_dom_sf"/>
</dbReference>
<dbReference type="InterPro" id="IPR051609">
    <property type="entry name" value="NmrA/Isoflavone_reductase-like"/>
</dbReference>
<dbReference type="EMBL" id="PQFF01000201">
    <property type="protein sequence ID" value="RHZ75326.1"/>
    <property type="molecule type" value="Genomic_DNA"/>
</dbReference>
<name>A0A397INJ8_9GLOM</name>
<dbReference type="AlphaFoldDB" id="A0A397INJ8"/>
<feature type="domain" description="NmrA-like" evidence="3">
    <location>
        <begin position="33"/>
        <end position="124"/>
    </location>
</feature>
<dbReference type="PANTHER" id="PTHR47706">
    <property type="entry name" value="NMRA-LIKE FAMILY PROTEIN"/>
    <property type="match status" value="1"/>
</dbReference>
<gene>
    <name evidence="4" type="ORF">Glove_216g42</name>
</gene>
<protein>
    <recommendedName>
        <fullName evidence="3">NmrA-like domain-containing protein</fullName>
    </recommendedName>
</protein>
<proteinExistence type="predicted"/>
<reference evidence="4 5" key="1">
    <citation type="submission" date="2018-08" db="EMBL/GenBank/DDBJ databases">
        <title>Genome and evolution of the arbuscular mycorrhizal fungus Diversispora epigaea (formerly Glomus versiforme) and its bacterial endosymbionts.</title>
        <authorList>
            <person name="Sun X."/>
            <person name="Fei Z."/>
            <person name="Harrison M."/>
        </authorList>
    </citation>
    <scope>NUCLEOTIDE SEQUENCE [LARGE SCALE GENOMIC DNA]</scope>
    <source>
        <strain evidence="4 5">IT104</strain>
    </source>
</reference>
<sequence length="201" mass="23341">MIRHVFHSYVYGIRQELRHTSRVTTYVKIKHKSAPIVKALKGTDVIVSALCSIKTSGNFYSVQLPLLEAAKEVDVKRFIPSEFSGEYTPGHTHPFFDRKFQIREELEKSRIEYTYIFTGIFQEFVEMLGFDFKNKTATFYVDGNSKLPEARNAIIRVAGSTETFYEILQMFEEATGSKWKVIEDREVRHRFRNQIPSSAPI</sequence>
<dbReference type="Gene3D" id="3.40.50.720">
    <property type="entry name" value="NAD(P)-binding Rossmann-like Domain"/>
    <property type="match status" value="1"/>
</dbReference>
<evidence type="ECO:0000256" key="1">
    <source>
        <dbReference type="ARBA" id="ARBA00022857"/>
    </source>
</evidence>
<evidence type="ECO:0000256" key="2">
    <source>
        <dbReference type="ARBA" id="ARBA00023002"/>
    </source>
</evidence>
<keyword evidence="2" id="KW-0560">Oxidoreductase</keyword>
<evidence type="ECO:0000313" key="5">
    <source>
        <dbReference type="Proteomes" id="UP000266861"/>
    </source>
</evidence>